<accession>A0A0U1L781</accession>
<evidence type="ECO:0000313" key="2">
    <source>
        <dbReference type="EMBL" id="CQR75139.1"/>
    </source>
</evidence>
<keyword evidence="3" id="KW-1185">Reference proteome</keyword>
<dbReference type="AlphaFoldDB" id="A0A0U1L781"/>
<dbReference type="Pfam" id="PF01740">
    <property type="entry name" value="STAS"/>
    <property type="match status" value="1"/>
</dbReference>
<dbReference type="RefSeq" id="WP_021171355.1">
    <property type="nucleotide sequence ID" value="NZ_CTRP01000016.1"/>
</dbReference>
<dbReference type="GO" id="GO:0043856">
    <property type="term" value="F:anti-sigma factor antagonist activity"/>
    <property type="evidence" value="ECO:0007669"/>
    <property type="project" value="TreeGrafter"/>
</dbReference>
<evidence type="ECO:0000313" key="3">
    <source>
        <dbReference type="Proteomes" id="UP000049855"/>
    </source>
</evidence>
<dbReference type="InterPro" id="IPR036513">
    <property type="entry name" value="STAS_dom_sf"/>
</dbReference>
<dbReference type="Gene3D" id="3.30.750.24">
    <property type="entry name" value="STAS domain"/>
    <property type="match status" value="1"/>
</dbReference>
<dbReference type="PANTHER" id="PTHR33495:SF2">
    <property type="entry name" value="ANTI-SIGMA FACTOR ANTAGONIST TM_1081-RELATED"/>
    <property type="match status" value="1"/>
</dbReference>
<protein>
    <submittedName>
        <fullName evidence="2">Anti-sigma F factor antagonist (SpoIIAA-2) Anti-sigma B factor antagonist RsbV</fullName>
    </submittedName>
</protein>
<feature type="domain" description="STAS" evidence="1">
    <location>
        <begin position="2"/>
        <end position="108"/>
    </location>
</feature>
<dbReference type="PROSITE" id="PS50801">
    <property type="entry name" value="STAS"/>
    <property type="match status" value="1"/>
</dbReference>
<name>A0A0U1L781_9FIRM</name>
<evidence type="ECO:0000259" key="1">
    <source>
        <dbReference type="PROSITE" id="PS50801"/>
    </source>
</evidence>
<organism evidence="2 3">
    <name type="scientific">Sporomusa ovata</name>
    <dbReference type="NCBI Taxonomy" id="2378"/>
    <lineage>
        <taxon>Bacteria</taxon>
        <taxon>Bacillati</taxon>
        <taxon>Bacillota</taxon>
        <taxon>Negativicutes</taxon>
        <taxon>Selenomonadales</taxon>
        <taxon>Sporomusaceae</taxon>
        <taxon>Sporomusa</taxon>
    </lineage>
</organism>
<gene>
    <name evidence="2" type="ORF">SpAn4DRAFT_4503</name>
</gene>
<dbReference type="SUPFAM" id="SSF52091">
    <property type="entry name" value="SpoIIaa-like"/>
    <property type="match status" value="1"/>
</dbReference>
<sequence length="108" mass="11507">MENHEFLIENSQVIAKLTGSLQGEAAARLRATLLTYIADGYNSFTIDFSHVNNIDSTGLGILVTIQKRALQGGGSITLQGLHGTVKTAFDRTRLSKAFTIADAAQAVA</sequence>
<reference evidence="3" key="1">
    <citation type="submission" date="2015-03" db="EMBL/GenBank/DDBJ databases">
        <authorList>
            <person name="Nijsse Bart"/>
        </authorList>
    </citation>
    <scope>NUCLEOTIDE SEQUENCE [LARGE SCALE GENOMIC DNA]</scope>
</reference>
<proteinExistence type="predicted"/>
<dbReference type="InterPro" id="IPR002645">
    <property type="entry name" value="STAS_dom"/>
</dbReference>
<dbReference type="CDD" id="cd07043">
    <property type="entry name" value="STAS_anti-anti-sigma_factors"/>
    <property type="match status" value="1"/>
</dbReference>
<dbReference type="Proteomes" id="UP000049855">
    <property type="component" value="Unassembled WGS sequence"/>
</dbReference>
<dbReference type="EMBL" id="CTRP01000016">
    <property type="protein sequence ID" value="CQR75139.1"/>
    <property type="molecule type" value="Genomic_DNA"/>
</dbReference>
<dbReference type="PANTHER" id="PTHR33495">
    <property type="entry name" value="ANTI-SIGMA FACTOR ANTAGONIST TM_1081-RELATED-RELATED"/>
    <property type="match status" value="1"/>
</dbReference>